<dbReference type="GO" id="GO:0005737">
    <property type="term" value="C:cytoplasm"/>
    <property type="evidence" value="ECO:0000318"/>
    <property type="project" value="GO_Central"/>
</dbReference>
<gene>
    <name evidence="5" type="primary">AUGUSTUS-3.0.2_00835</name>
    <name evidence="5" type="ORF">TcasGA2_TC000835</name>
</gene>
<dbReference type="InterPro" id="IPR000504">
    <property type="entry name" value="RRM_dom"/>
</dbReference>
<evidence type="ECO:0000256" key="1">
    <source>
        <dbReference type="ARBA" id="ARBA00022884"/>
    </source>
</evidence>
<dbReference type="SUPFAM" id="SSF54928">
    <property type="entry name" value="RNA-binding domain, RBD"/>
    <property type="match status" value="3"/>
</dbReference>
<dbReference type="STRING" id="7070.D6W8L7"/>
<dbReference type="PANTHER" id="PTHR23003">
    <property type="entry name" value="RNA RECOGNITION MOTIF RRM DOMAIN CONTAINING PROTEIN"/>
    <property type="match status" value="1"/>
</dbReference>
<dbReference type="Pfam" id="PF00076">
    <property type="entry name" value="RRM_1"/>
    <property type="match status" value="3"/>
</dbReference>
<dbReference type="GO" id="GO:0005634">
    <property type="term" value="C:nucleus"/>
    <property type="evidence" value="ECO:0000318"/>
    <property type="project" value="GO_Central"/>
</dbReference>
<dbReference type="OrthoDB" id="610462at2759"/>
<accession>D6W8L7</accession>
<evidence type="ECO:0000256" key="2">
    <source>
        <dbReference type="PROSITE-ProRule" id="PRU00176"/>
    </source>
</evidence>
<name>D6W8L7_TRICA</name>
<dbReference type="Proteomes" id="UP000007266">
    <property type="component" value="Linkage group 2"/>
</dbReference>
<evidence type="ECO:0000259" key="4">
    <source>
        <dbReference type="PROSITE" id="PS50102"/>
    </source>
</evidence>
<feature type="domain" description="RRM" evidence="4">
    <location>
        <begin position="503"/>
        <end position="573"/>
    </location>
</feature>
<feature type="domain" description="RRM" evidence="4">
    <location>
        <begin position="196"/>
        <end position="273"/>
    </location>
</feature>
<organism evidence="5 6">
    <name type="scientific">Tribolium castaneum</name>
    <name type="common">Red flour beetle</name>
    <dbReference type="NCBI Taxonomy" id="7070"/>
    <lineage>
        <taxon>Eukaryota</taxon>
        <taxon>Metazoa</taxon>
        <taxon>Ecdysozoa</taxon>
        <taxon>Arthropoda</taxon>
        <taxon>Hexapoda</taxon>
        <taxon>Insecta</taxon>
        <taxon>Pterygota</taxon>
        <taxon>Neoptera</taxon>
        <taxon>Endopterygota</taxon>
        <taxon>Coleoptera</taxon>
        <taxon>Polyphaga</taxon>
        <taxon>Cucujiformia</taxon>
        <taxon>Tenebrionidae</taxon>
        <taxon>Tenebrionidae incertae sedis</taxon>
        <taxon>Tribolium</taxon>
    </lineage>
</organism>
<dbReference type="CDD" id="cd12386">
    <property type="entry name" value="RRM2_hnRNPM_like"/>
    <property type="match status" value="1"/>
</dbReference>
<feature type="region of interest" description="Disordered" evidence="3">
    <location>
        <begin position="1"/>
        <end position="43"/>
    </location>
</feature>
<dbReference type="GO" id="GO:0003729">
    <property type="term" value="F:mRNA binding"/>
    <property type="evidence" value="ECO:0000318"/>
    <property type="project" value="GO_Central"/>
</dbReference>
<dbReference type="InterPro" id="IPR050374">
    <property type="entry name" value="RRT5_SRSF_SR"/>
</dbReference>
<proteinExistence type="predicted"/>
<dbReference type="CDD" id="cd00590">
    <property type="entry name" value="RRM_SF"/>
    <property type="match status" value="1"/>
</dbReference>
<reference evidence="5 6" key="2">
    <citation type="journal article" date="2010" name="Nucleic Acids Res.">
        <title>BeetleBase in 2010: revisions to provide comprehensive genomic information for Tribolium castaneum.</title>
        <authorList>
            <person name="Kim H.S."/>
            <person name="Murphy T."/>
            <person name="Xia J."/>
            <person name="Caragea D."/>
            <person name="Park Y."/>
            <person name="Beeman R.W."/>
            <person name="Lorenzen M.D."/>
            <person name="Butcher S."/>
            <person name="Manak J.R."/>
            <person name="Brown S.J."/>
        </authorList>
    </citation>
    <scope>GENOME REANNOTATION</scope>
    <source>
        <strain evidence="5 6">Georgia GA2</strain>
    </source>
</reference>
<evidence type="ECO:0000313" key="5">
    <source>
        <dbReference type="EMBL" id="EEZ98376.1"/>
    </source>
</evidence>
<dbReference type="OMA" id="PLDYTWQ"/>
<feature type="compositionally biased region" description="Low complexity" evidence="3">
    <location>
        <begin position="305"/>
        <end position="316"/>
    </location>
</feature>
<feature type="region of interest" description="Disordered" evidence="3">
    <location>
        <begin position="296"/>
        <end position="322"/>
    </location>
</feature>
<dbReference type="InterPro" id="IPR035979">
    <property type="entry name" value="RBD_domain_sf"/>
</dbReference>
<dbReference type="GO" id="GO:1990904">
    <property type="term" value="C:ribonucleoprotein complex"/>
    <property type="evidence" value="ECO:0000318"/>
    <property type="project" value="GO_Central"/>
</dbReference>
<feature type="region of interest" description="Disordered" evidence="3">
    <location>
        <begin position="131"/>
        <end position="172"/>
    </location>
</feature>
<evidence type="ECO:0000256" key="3">
    <source>
        <dbReference type="SAM" id="MobiDB-lite"/>
    </source>
</evidence>
<keyword evidence="1 2" id="KW-0694">RNA-binding</keyword>
<dbReference type="HOGENOM" id="CLU_019566_1_0_1"/>
<dbReference type="InterPro" id="IPR012677">
    <property type="entry name" value="Nucleotide-bd_a/b_plait_sf"/>
</dbReference>
<evidence type="ECO:0000313" key="6">
    <source>
        <dbReference type="Proteomes" id="UP000007266"/>
    </source>
</evidence>
<feature type="compositionally biased region" description="Basic and acidic residues" evidence="3">
    <location>
        <begin position="143"/>
        <end position="156"/>
    </location>
</feature>
<dbReference type="FunFam" id="3.30.70.330:FF:000531">
    <property type="entry name" value="Myelin expression factor 2"/>
    <property type="match status" value="1"/>
</dbReference>
<dbReference type="eggNOG" id="KOG4212">
    <property type="taxonomic scope" value="Eukaryota"/>
</dbReference>
<dbReference type="EMBL" id="KQ971312">
    <property type="protein sequence ID" value="EEZ98376.1"/>
    <property type="molecule type" value="Genomic_DNA"/>
</dbReference>
<dbReference type="SMART" id="SM00360">
    <property type="entry name" value="RRM"/>
    <property type="match status" value="3"/>
</dbReference>
<dbReference type="PhylomeDB" id="D6W8L7"/>
<feature type="compositionally biased region" description="Low complexity" evidence="3">
    <location>
        <begin position="407"/>
        <end position="446"/>
    </location>
</feature>
<dbReference type="AlphaFoldDB" id="D6W8L7"/>
<dbReference type="PROSITE" id="PS50102">
    <property type="entry name" value="RRM"/>
    <property type="match status" value="3"/>
</dbReference>
<sequence>MGDRDSSVEKDRSRERSRRERPSRFSEASRERSLDRGRERGGMKSSNCRVYVSNIPYEYRWQDLKDLFRSQVGDVQFVELFVDDNDKSRGCGIVEFSDPGSVKKCLEVMQRFEVKTRKLIIKEDAGNIRDKHGNIIGGSGSKRGRDENRYRDERYDSQQSLSNRSGPEVPENKWGNTYGLSPHFLESLRIETPLCNRVFVANLEYNVDKKKLKEVFRLAGRIVRVDLHTDKDGRSRGFAIIEYDHPVEAVQAISMFHNQVLYDRPMSVRIDRANETLKLPEGLKGIGMGLGTNGEPLRDVARNLPSTSSSSQPSNPGAGLLGAVPNQALQMANALTGLTGSAFGSLGTNSSVLQAANLAGMSGLLSGSLSNADLSLASNLVSNPLVQNSTPLAALGGSGGSGNLPQSLTSNNSNSQSFSRESNSFGSNQNSNFGQSQSYSSSGRNFPNYETKSSTGAGYSFGGGSRDGYGSLSGSLGNLGGTGQLLRNQNSASNVKDGGGFSRKVLVSNLPASASYKMLSEKFNEFGDVQHIEEKGTGTMLIVYSADWQAERAIKNLDRARIDGRTIEARLFF</sequence>
<feature type="domain" description="RRM" evidence="4">
    <location>
        <begin position="48"/>
        <end position="126"/>
    </location>
</feature>
<feature type="region of interest" description="Disordered" evidence="3">
    <location>
        <begin position="394"/>
        <end position="447"/>
    </location>
</feature>
<dbReference type="Gene3D" id="3.30.70.330">
    <property type="match status" value="3"/>
</dbReference>
<feature type="compositionally biased region" description="Basic and acidic residues" evidence="3">
    <location>
        <begin position="1"/>
        <end position="42"/>
    </location>
</feature>
<protein>
    <recommendedName>
        <fullName evidence="4">RRM domain-containing protein</fullName>
    </recommendedName>
</protein>
<dbReference type="PANTHER" id="PTHR23003:SF3">
    <property type="entry name" value="FI21236P1-RELATED"/>
    <property type="match status" value="1"/>
</dbReference>
<keyword evidence="6" id="KW-1185">Reference proteome</keyword>
<dbReference type="KEGG" id="tca:663167"/>
<reference evidence="5 6" key="1">
    <citation type="journal article" date="2008" name="Nature">
        <title>The genome of the model beetle and pest Tribolium castaneum.</title>
        <authorList>
            <consortium name="Tribolium Genome Sequencing Consortium"/>
            <person name="Richards S."/>
            <person name="Gibbs R.A."/>
            <person name="Weinstock G.M."/>
            <person name="Brown S.J."/>
            <person name="Denell R."/>
            <person name="Beeman R.W."/>
            <person name="Gibbs R."/>
            <person name="Beeman R.W."/>
            <person name="Brown S.J."/>
            <person name="Bucher G."/>
            <person name="Friedrich M."/>
            <person name="Grimmelikhuijzen C.J."/>
            <person name="Klingler M."/>
            <person name="Lorenzen M."/>
            <person name="Richards S."/>
            <person name="Roth S."/>
            <person name="Schroder R."/>
            <person name="Tautz D."/>
            <person name="Zdobnov E.M."/>
            <person name="Muzny D."/>
            <person name="Gibbs R.A."/>
            <person name="Weinstock G.M."/>
            <person name="Attaway T."/>
            <person name="Bell S."/>
            <person name="Buhay C.J."/>
            <person name="Chandrabose M.N."/>
            <person name="Chavez D."/>
            <person name="Clerk-Blankenburg K.P."/>
            <person name="Cree A."/>
            <person name="Dao M."/>
            <person name="Davis C."/>
            <person name="Chacko J."/>
            <person name="Dinh H."/>
            <person name="Dugan-Rocha S."/>
            <person name="Fowler G."/>
            <person name="Garner T.T."/>
            <person name="Garnes J."/>
            <person name="Gnirke A."/>
            <person name="Hawes A."/>
            <person name="Hernandez J."/>
            <person name="Hines S."/>
            <person name="Holder M."/>
            <person name="Hume J."/>
            <person name="Jhangiani S.N."/>
            <person name="Joshi V."/>
            <person name="Khan Z.M."/>
            <person name="Jackson L."/>
            <person name="Kovar C."/>
            <person name="Kowis A."/>
            <person name="Lee S."/>
            <person name="Lewis L.R."/>
            <person name="Margolis J."/>
            <person name="Morgan M."/>
            <person name="Nazareth L.V."/>
            <person name="Nguyen N."/>
            <person name="Okwuonu G."/>
            <person name="Parker D."/>
            <person name="Richards S."/>
            <person name="Ruiz S.J."/>
            <person name="Santibanez J."/>
            <person name="Savard J."/>
            <person name="Scherer S.E."/>
            <person name="Schneider B."/>
            <person name="Sodergren E."/>
            <person name="Tautz D."/>
            <person name="Vattahil S."/>
            <person name="Villasana D."/>
            <person name="White C.S."/>
            <person name="Wright R."/>
            <person name="Park Y."/>
            <person name="Beeman R.W."/>
            <person name="Lord J."/>
            <person name="Oppert B."/>
            <person name="Lorenzen M."/>
            <person name="Brown S."/>
            <person name="Wang L."/>
            <person name="Savard J."/>
            <person name="Tautz D."/>
            <person name="Richards S."/>
            <person name="Weinstock G."/>
            <person name="Gibbs R.A."/>
            <person name="Liu Y."/>
            <person name="Worley K."/>
            <person name="Weinstock G."/>
            <person name="Elsik C.G."/>
            <person name="Reese J.T."/>
            <person name="Elhaik E."/>
            <person name="Landan G."/>
            <person name="Graur D."/>
            <person name="Arensburger P."/>
            <person name="Atkinson P."/>
            <person name="Beeman R.W."/>
            <person name="Beidler J."/>
            <person name="Brown S.J."/>
            <person name="Demuth J.P."/>
            <person name="Drury D.W."/>
            <person name="Du Y.Z."/>
            <person name="Fujiwara H."/>
            <person name="Lorenzen M."/>
            <person name="Maselli V."/>
            <person name="Osanai M."/>
            <person name="Park Y."/>
            <person name="Robertson H.M."/>
            <person name="Tu Z."/>
            <person name="Wang J.J."/>
            <person name="Wang S."/>
            <person name="Richards S."/>
            <person name="Song H."/>
            <person name="Zhang L."/>
            <person name="Sodergren E."/>
            <person name="Werner D."/>
            <person name="Stanke M."/>
            <person name="Morgenstern B."/>
            <person name="Solovyev V."/>
            <person name="Kosarev P."/>
            <person name="Brown G."/>
            <person name="Chen H.C."/>
            <person name="Ermolaeva O."/>
            <person name="Hlavina W."/>
            <person name="Kapustin Y."/>
            <person name="Kiryutin B."/>
            <person name="Kitts P."/>
            <person name="Maglott D."/>
            <person name="Pruitt K."/>
            <person name="Sapojnikov V."/>
            <person name="Souvorov A."/>
            <person name="Mackey A.J."/>
            <person name="Waterhouse R.M."/>
            <person name="Wyder S."/>
            <person name="Zdobnov E.M."/>
            <person name="Zdobnov E.M."/>
            <person name="Wyder S."/>
            <person name="Kriventseva E.V."/>
            <person name="Kadowaki T."/>
            <person name="Bork P."/>
            <person name="Aranda M."/>
            <person name="Bao R."/>
            <person name="Beermann A."/>
            <person name="Berns N."/>
            <person name="Bolognesi R."/>
            <person name="Bonneton F."/>
            <person name="Bopp D."/>
            <person name="Brown S.J."/>
            <person name="Bucher G."/>
            <person name="Butts T."/>
            <person name="Chaumot A."/>
            <person name="Denell R.E."/>
            <person name="Ferrier D.E."/>
            <person name="Friedrich M."/>
            <person name="Gordon C.M."/>
            <person name="Jindra M."/>
            <person name="Klingler M."/>
            <person name="Lan Q."/>
            <person name="Lattorff H.M."/>
            <person name="Laudet V."/>
            <person name="von Levetsow C."/>
            <person name="Liu Z."/>
            <person name="Lutz R."/>
            <person name="Lynch J.A."/>
            <person name="da Fonseca R.N."/>
            <person name="Posnien N."/>
            <person name="Reuter R."/>
            <person name="Roth S."/>
            <person name="Savard J."/>
            <person name="Schinko J.B."/>
            <person name="Schmitt C."/>
            <person name="Schoppmeier M."/>
            <person name="Schroder R."/>
            <person name="Shippy T.D."/>
            <person name="Simonnet F."/>
            <person name="Marques-Souza H."/>
            <person name="Tautz D."/>
            <person name="Tomoyasu Y."/>
            <person name="Trauner J."/>
            <person name="Van der Zee M."/>
            <person name="Vervoort M."/>
            <person name="Wittkopp N."/>
            <person name="Wimmer E.A."/>
            <person name="Yang X."/>
            <person name="Jones A.K."/>
            <person name="Sattelle D.B."/>
            <person name="Ebert P.R."/>
            <person name="Nelson D."/>
            <person name="Scott J.G."/>
            <person name="Beeman R.W."/>
            <person name="Muthukrishnan S."/>
            <person name="Kramer K.J."/>
            <person name="Arakane Y."/>
            <person name="Beeman R.W."/>
            <person name="Zhu Q."/>
            <person name="Hogenkamp D."/>
            <person name="Dixit R."/>
            <person name="Oppert B."/>
            <person name="Jiang H."/>
            <person name="Zou Z."/>
            <person name="Marshall J."/>
            <person name="Elpidina E."/>
            <person name="Vinokurov K."/>
            <person name="Oppert C."/>
            <person name="Zou Z."/>
            <person name="Evans J."/>
            <person name="Lu Z."/>
            <person name="Zhao P."/>
            <person name="Sumathipala N."/>
            <person name="Altincicek B."/>
            <person name="Vilcinskas A."/>
            <person name="Williams M."/>
            <person name="Hultmark D."/>
            <person name="Hetru C."/>
            <person name="Jiang H."/>
            <person name="Grimmelikhuijzen C.J."/>
            <person name="Hauser F."/>
            <person name="Cazzamali G."/>
            <person name="Williamson M."/>
            <person name="Park Y."/>
            <person name="Li B."/>
            <person name="Tanaka Y."/>
            <person name="Predel R."/>
            <person name="Neupert S."/>
            <person name="Schachtner J."/>
            <person name="Verleyen P."/>
            <person name="Raible F."/>
            <person name="Bork P."/>
            <person name="Friedrich M."/>
            <person name="Walden K.K."/>
            <person name="Robertson H.M."/>
            <person name="Angeli S."/>
            <person name="Foret S."/>
            <person name="Bucher G."/>
            <person name="Schuetz S."/>
            <person name="Maleszka R."/>
            <person name="Wimmer E.A."/>
            <person name="Beeman R.W."/>
            <person name="Lorenzen M."/>
            <person name="Tomoyasu Y."/>
            <person name="Miller S.C."/>
            <person name="Grossmann D."/>
            <person name="Bucher G."/>
        </authorList>
    </citation>
    <scope>NUCLEOTIDE SEQUENCE [LARGE SCALE GENOMIC DNA]</scope>
    <source>
        <strain evidence="5 6">Georgia GA2</strain>
    </source>
</reference>